<comment type="caution">
    <text evidence="2">The sequence shown here is derived from an EMBL/GenBank/DDBJ whole genome shotgun (WGS) entry which is preliminary data.</text>
</comment>
<dbReference type="EMBL" id="JABDTM020025678">
    <property type="protein sequence ID" value="KAH0812958.1"/>
    <property type="molecule type" value="Genomic_DNA"/>
</dbReference>
<sequence>MYRPARGYCYSCLPSLCLGVDNGRFRVAVRTGGVDAAEAGKFSDGLCERSLIRLQFTNEIDKTKNSEAQKERQHPELLDTVTAASIKATVHPEPSRKRFASGDEYRLGGIMATFACPSEGPGLNARNKPTPDGSSSLPMTQPQVGRSASPKSNQINRLAATGACLRGSRTIKFPHNPISGAVHYRKWSFPVPSGPAMSYRMRSPFPDAIKNLSDCGAANWSRNVAAWRFDGARKKSPPTENRRGERS</sequence>
<protein>
    <submittedName>
        <fullName evidence="2">Uncharacterized protein</fullName>
    </submittedName>
</protein>
<dbReference type="Proteomes" id="UP000719412">
    <property type="component" value="Unassembled WGS sequence"/>
</dbReference>
<keyword evidence="3" id="KW-1185">Reference proteome</keyword>
<evidence type="ECO:0000313" key="2">
    <source>
        <dbReference type="EMBL" id="KAH0812958.1"/>
    </source>
</evidence>
<evidence type="ECO:0000256" key="1">
    <source>
        <dbReference type="SAM" id="MobiDB-lite"/>
    </source>
</evidence>
<name>A0A8J6HG15_TENMO</name>
<accession>A0A8J6HG15</accession>
<gene>
    <name evidence="2" type="ORF">GEV33_009832</name>
</gene>
<reference evidence="2" key="2">
    <citation type="submission" date="2021-08" db="EMBL/GenBank/DDBJ databases">
        <authorList>
            <person name="Eriksson T."/>
        </authorList>
    </citation>
    <scope>NUCLEOTIDE SEQUENCE</scope>
    <source>
        <strain evidence="2">Stoneville</strain>
        <tissue evidence="2">Whole head</tissue>
    </source>
</reference>
<feature type="compositionally biased region" description="Polar residues" evidence="1">
    <location>
        <begin position="132"/>
        <end position="152"/>
    </location>
</feature>
<evidence type="ECO:0000313" key="3">
    <source>
        <dbReference type="Proteomes" id="UP000719412"/>
    </source>
</evidence>
<reference evidence="2" key="1">
    <citation type="journal article" date="2020" name="J Insects Food Feed">
        <title>The yellow mealworm (Tenebrio molitor) genome: a resource for the emerging insects as food and feed industry.</title>
        <authorList>
            <person name="Eriksson T."/>
            <person name="Andere A."/>
            <person name="Kelstrup H."/>
            <person name="Emery V."/>
            <person name="Picard C."/>
        </authorList>
    </citation>
    <scope>NUCLEOTIDE SEQUENCE</scope>
    <source>
        <strain evidence="2">Stoneville</strain>
        <tissue evidence="2">Whole head</tissue>
    </source>
</reference>
<organism evidence="2 3">
    <name type="scientific">Tenebrio molitor</name>
    <name type="common">Yellow mealworm beetle</name>
    <dbReference type="NCBI Taxonomy" id="7067"/>
    <lineage>
        <taxon>Eukaryota</taxon>
        <taxon>Metazoa</taxon>
        <taxon>Ecdysozoa</taxon>
        <taxon>Arthropoda</taxon>
        <taxon>Hexapoda</taxon>
        <taxon>Insecta</taxon>
        <taxon>Pterygota</taxon>
        <taxon>Neoptera</taxon>
        <taxon>Endopterygota</taxon>
        <taxon>Coleoptera</taxon>
        <taxon>Polyphaga</taxon>
        <taxon>Cucujiformia</taxon>
        <taxon>Tenebrionidae</taxon>
        <taxon>Tenebrio</taxon>
    </lineage>
</organism>
<feature type="region of interest" description="Disordered" evidence="1">
    <location>
        <begin position="118"/>
        <end position="152"/>
    </location>
</feature>
<dbReference type="AlphaFoldDB" id="A0A8J6HG15"/>
<proteinExistence type="predicted"/>